<name>A0A0N9QZU8_9VIRU</name>
<dbReference type="Proteomes" id="UP000203826">
    <property type="component" value="Segment"/>
</dbReference>
<reference evidence="1 2" key="1">
    <citation type="journal article" date="2015" name="Genome Announc.">
        <title>The 474-Kilobase-Pair Complete Genome Sequence of CeV-01B, a Virus Infecting Haptolina (Chrysochromulina) ericina (Prymnesiophyceae).</title>
        <authorList>
            <person name="Gallot-Lavallee L."/>
            <person name="Pagarete A."/>
            <person name="Legendre M."/>
            <person name="Santini S."/>
            <person name="Sandaa R.A."/>
            <person name="Himmelbauer H."/>
            <person name="Ogata H."/>
            <person name="Bratbak G."/>
            <person name="Claverie J.M."/>
        </authorList>
    </citation>
    <scope>NUCLEOTIDE SEQUENCE [LARGE SCALE GENOMIC DNA]</scope>
    <source>
        <strain evidence="1">CeV-01B</strain>
    </source>
</reference>
<dbReference type="EMBL" id="KT820662">
    <property type="protein sequence ID" value="ALH22954.1"/>
    <property type="molecule type" value="Genomic_DNA"/>
</dbReference>
<proteinExistence type="predicted"/>
<organism evidence="1 2">
    <name type="scientific">Chrysochromulina ericina virus CeV-01B</name>
    <dbReference type="NCBI Taxonomy" id="3070830"/>
    <lineage>
        <taxon>Viruses</taxon>
        <taxon>Varidnaviria</taxon>
        <taxon>Bamfordvirae</taxon>
        <taxon>Nucleocytoviricota</taxon>
        <taxon>Megaviricetes</taxon>
        <taxon>Imitervirales</taxon>
        <taxon>Mesomimiviridae</taxon>
        <taxon>Tethysvirus</taxon>
        <taxon>Tethysvirus raunefjordenense</taxon>
    </lineage>
</organism>
<evidence type="ECO:0000313" key="1">
    <source>
        <dbReference type="EMBL" id="ALH22954.1"/>
    </source>
</evidence>
<accession>A0A0N9QZU8</accession>
<sequence length="324" mass="36930">MQFTKLIIIFIVFMGLSTLYKRLKLDSDAKTNGYYHNMIEKYLLNKDNLGSANKPILWIYLQNNTPVLPEVNSRFWINFGSRLTSNFNQPYQKLTIQSIINKCSDDFNVCLIDNSAFKHLLPNWNINLNKIALPIKHHVQLIALTAILNAYGGLVVPSSFICFKSLKEIYNKAVESEKLVIGQFQNLTCNEKLNSNVIASPLLMASTPNNIVVQSFNNYLSELNSRDLTIEQDFLGKVNLWLETNNTISVCGKTIGTLKSDGTLVHLEELLGSTHFELECNTFGLYIPWDQLINRVKFGWFVRLSPEQVLKSNTMIGKYILANH</sequence>
<dbReference type="OrthoDB" id="32561at10239"/>
<evidence type="ECO:0000313" key="2">
    <source>
        <dbReference type="Proteomes" id="UP000203826"/>
    </source>
</evidence>
<dbReference type="KEGG" id="vg:26048915"/>
<protein>
    <submittedName>
        <fullName evidence="1">Uncharacterized protein</fullName>
    </submittedName>
</protein>
<gene>
    <name evidence="1" type="ORF">ceV_048</name>
</gene>
<keyword evidence="2" id="KW-1185">Reference proteome</keyword>